<proteinExistence type="predicted"/>
<reference evidence="1" key="1">
    <citation type="journal article" date="2011" name="PLoS Biol.">
        <title>Gene gain and loss during evolution of obligate parasitism in the white rust pathogen of Arabidopsis thaliana.</title>
        <authorList>
            <person name="Kemen E."/>
            <person name="Gardiner A."/>
            <person name="Schultz-Larsen T."/>
            <person name="Kemen A.C."/>
            <person name="Balmuth A.L."/>
            <person name="Robert-Seilaniantz A."/>
            <person name="Bailey K."/>
            <person name="Holub E."/>
            <person name="Studholme D.J."/>
            <person name="Maclean D."/>
            <person name="Jones J.D."/>
        </authorList>
    </citation>
    <scope>NUCLEOTIDE SEQUENCE</scope>
</reference>
<dbReference type="HOGENOM" id="CLU_1910528_0_0_1"/>
<dbReference type="AlphaFoldDB" id="F0WL60"/>
<protein>
    <submittedName>
        <fullName evidence="1">AlNc14C141G7248 protein</fullName>
    </submittedName>
</protein>
<dbReference type="EMBL" id="FR824186">
    <property type="protein sequence ID" value="CCA22021.1"/>
    <property type="molecule type" value="Genomic_DNA"/>
</dbReference>
<evidence type="ECO:0000313" key="1">
    <source>
        <dbReference type="EMBL" id="CCA22021.1"/>
    </source>
</evidence>
<name>F0WL60_9STRA</name>
<organism evidence="1">
    <name type="scientific">Albugo laibachii Nc14</name>
    <dbReference type="NCBI Taxonomy" id="890382"/>
    <lineage>
        <taxon>Eukaryota</taxon>
        <taxon>Sar</taxon>
        <taxon>Stramenopiles</taxon>
        <taxon>Oomycota</taxon>
        <taxon>Peronosporomycetes</taxon>
        <taxon>Albuginales</taxon>
        <taxon>Albuginaceae</taxon>
        <taxon>Albugo</taxon>
    </lineage>
</organism>
<gene>
    <name evidence="1" type="primary">AlNc14C141G7248</name>
    <name evidence="1" type="ORF">ALNC14_081640</name>
</gene>
<reference evidence="1" key="2">
    <citation type="submission" date="2011-02" db="EMBL/GenBank/DDBJ databases">
        <authorList>
            <person name="MacLean D."/>
        </authorList>
    </citation>
    <scope>NUCLEOTIDE SEQUENCE</scope>
</reference>
<accession>F0WL60</accession>
<sequence>MHQFIWYNEDRSSDQPREEFPYLANVEDDDIIHGNYHQDKKTLPINSPCDESSPGKAAFSAYEALKTPFIGAVKSSIDYIRRFVNPDMFREPSTYLLPLVDFHLSCPKKPHAIFSLTLPLTFTDPSYLLWTDF</sequence>